<dbReference type="RefSeq" id="XP_013759346.1">
    <property type="nucleotide sequence ID" value="XM_013903892.1"/>
</dbReference>
<organism evidence="1 2">
    <name type="scientific">Thecamonas trahens ATCC 50062</name>
    <dbReference type="NCBI Taxonomy" id="461836"/>
    <lineage>
        <taxon>Eukaryota</taxon>
        <taxon>Apusozoa</taxon>
        <taxon>Apusomonadida</taxon>
        <taxon>Apusomonadidae</taxon>
        <taxon>Thecamonas</taxon>
    </lineage>
</organism>
<name>A0A0L0D986_THETB</name>
<proteinExistence type="predicted"/>
<keyword evidence="2" id="KW-1185">Reference proteome</keyword>
<dbReference type="GeneID" id="25563661"/>
<accession>A0A0L0D986</accession>
<evidence type="ECO:0000313" key="1">
    <source>
        <dbReference type="EMBL" id="KNC47868.1"/>
    </source>
</evidence>
<dbReference type="SUPFAM" id="SSF50960">
    <property type="entry name" value="TolB, C-terminal domain"/>
    <property type="match status" value="1"/>
</dbReference>
<reference evidence="1 2" key="1">
    <citation type="submission" date="2010-05" db="EMBL/GenBank/DDBJ databases">
        <title>The Genome Sequence of Thecamonas trahens ATCC 50062.</title>
        <authorList>
            <consortium name="The Broad Institute Genome Sequencing Platform"/>
            <person name="Russ C."/>
            <person name="Cuomo C."/>
            <person name="Shea T."/>
            <person name="Young S.K."/>
            <person name="Zeng Q."/>
            <person name="Koehrsen M."/>
            <person name="Haas B."/>
            <person name="Borodovsky M."/>
            <person name="Guigo R."/>
            <person name="Alvarado L."/>
            <person name="Berlin A."/>
            <person name="Bochicchio J."/>
            <person name="Borenstein D."/>
            <person name="Chapman S."/>
            <person name="Chen Z."/>
            <person name="Freedman E."/>
            <person name="Gellesch M."/>
            <person name="Goldberg J."/>
            <person name="Griggs A."/>
            <person name="Gujja S."/>
            <person name="Heilman E."/>
            <person name="Heiman D."/>
            <person name="Hepburn T."/>
            <person name="Howarth C."/>
            <person name="Jen D."/>
            <person name="Larson L."/>
            <person name="Mehta T."/>
            <person name="Park D."/>
            <person name="Pearson M."/>
            <person name="Roberts A."/>
            <person name="Saif S."/>
            <person name="Shenoy N."/>
            <person name="Sisk P."/>
            <person name="Stolte C."/>
            <person name="Sykes S."/>
            <person name="Thomson T."/>
            <person name="Walk T."/>
            <person name="White J."/>
            <person name="Yandava C."/>
            <person name="Burger G."/>
            <person name="Gray M.W."/>
            <person name="Holland P.W.H."/>
            <person name="King N."/>
            <person name="Lang F.B.F."/>
            <person name="Roger A.J."/>
            <person name="Ruiz-Trillo I."/>
            <person name="Lander E."/>
            <person name="Nusbaum C."/>
        </authorList>
    </citation>
    <scope>NUCLEOTIDE SEQUENCE [LARGE SCALE GENOMIC DNA]</scope>
    <source>
        <strain evidence="1 2">ATCC 50062</strain>
    </source>
</reference>
<dbReference type="EMBL" id="GL349448">
    <property type="protein sequence ID" value="KNC47868.1"/>
    <property type="molecule type" value="Genomic_DNA"/>
</dbReference>
<gene>
    <name evidence="1" type="ORF">AMSG_04098</name>
</gene>
<dbReference type="AlphaFoldDB" id="A0A0L0D986"/>
<protein>
    <submittedName>
        <fullName evidence="1">Uncharacterized protein</fullName>
    </submittedName>
</protein>
<dbReference type="Proteomes" id="UP000054408">
    <property type="component" value="Unassembled WGS sequence"/>
</dbReference>
<evidence type="ECO:0000313" key="2">
    <source>
        <dbReference type="Proteomes" id="UP000054408"/>
    </source>
</evidence>
<sequence length="410" mass="42254">MTPVVALVEAGDTVTGATLTSRPAERLLINVEYEMTPTSGSINWAHESTWLESGTPTLMLAMAARYDAAPVGKVVTVTIEGLRDGGAKTCTFRGFGQGDKPMWKYEIKGCVLGDAADPLLAFSDDGSTVVAAYWSADGTPTAVALGGQTGKVLWSSSYPGAGEINSVSCSRDGARCSVATPTAIRIVARNGTLVVPPILTTDGSNFARLCPMGIFLISGDATAVLRKWNGTSYAVVQQWSAPATAGVTWSLADAAMSVNGGAMAAWSVAGPDGCLIGLAWSGTASSGDVIALHFDVYSMLSGKQFLTWAQAPSADSTSAAEPRVAFELNWAVLATGVAPGSGTSDSSLVVFDAINVTSPLQATSQLPVAFGWVDIDVVQETVYVVAAGQEVGDKPSAAGYVFTAPNPGYE</sequence>